<dbReference type="EC" id="2.7.7.65" evidence="1"/>
<dbReference type="GO" id="GO:1902201">
    <property type="term" value="P:negative regulation of bacterial-type flagellum-dependent cell motility"/>
    <property type="evidence" value="ECO:0007669"/>
    <property type="project" value="TreeGrafter"/>
</dbReference>
<evidence type="ECO:0000259" key="3">
    <source>
        <dbReference type="PROSITE" id="PS50887"/>
    </source>
</evidence>
<accession>A0A066V0N5</accession>
<dbReference type="AlphaFoldDB" id="A0A066V0N5"/>
<dbReference type="OrthoDB" id="70510at2"/>
<dbReference type="Proteomes" id="UP000027219">
    <property type="component" value="Unassembled WGS sequence"/>
</dbReference>
<feature type="transmembrane region" description="Helical" evidence="2">
    <location>
        <begin position="39"/>
        <end position="56"/>
    </location>
</feature>
<dbReference type="PANTHER" id="PTHR45138:SF23">
    <property type="entry name" value="SIGNALING PROTEIN"/>
    <property type="match status" value="1"/>
</dbReference>
<dbReference type="InterPro" id="IPR000160">
    <property type="entry name" value="GGDEF_dom"/>
</dbReference>
<dbReference type="Gene3D" id="3.30.70.270">
    <property type="match status" value="1"/>
</dbReference>
<protein>
    <recommendedName>
        <fullName evidence="1">diguanylate cyclase</fullName>
        <ecNumber evidence="1">2.7.7.65</ecNumber>
    </recommendedName>
</protein>
<keyword evidence="2" id="KW-1133">Transmembrane helix</keyword>
<reference evidence="4 5" key="1">
    <citation type="submission" date="2014-02" db="EMBL/GenBank/DDBJ databases">
        <title>Vibrio fortis Dalian14 Genome Sequencing.</title>
        <authorList>
            <person name="Wang Y."/>
            <person name="Song L."/>
            <person name="Liu G."/>
            <person name="Ding J."/>
        </authorList>
    </citation>
    <scope>NUCLEOTIDE SEQUENCE [LARGE SCALE GENOMIC DNA]</scope>
    <source>
        <strain evidence="4 5">Dalian14</strain>
    </source>
</reference>
<keyword evidence="2" id="KW-0472">Membrane</keyword>
<organism evidence="4 5">
    <name type="scientific">Vibrio fortis</name>
    <dbReference type="NCBI Taxonomy" id="212667"/>
    <lineage>
        <taxon>Bacteria</taxon>
        <taxon>Pseudomonadati</taxon>
        <taxon>Pseudomonadota</taxon>
        <taxon>Gammaproteobacteria</taxon>
        <taxon>Vibrionales</taxon>
        <taxon>Vibrionaceae</taxon>
        <taxon>Vibrio</taxon>
    </lineage>
</organism>
<dbReference type="InterPro" id="IPR029787">
    <property type="entry name" value="Nucleotide_cyclase"/>
</dbReference>
<name>A0A066V0N5_9VIBR</name>
<dbReference type="InterPro" id="IPR043128">
    <property type="entry name" value="Rev_trsase/Diguanyl_cyclase"/>
</dbReference>
<gene>
    <name evidence="4" type="ORF">VFDL14_04850</name>
</gene>
<keyword evidence="5" id="KW-1185">Reference proteome</keyword>
<sequence length="265" mass="29803">MRFNMKANPILLIVTLMLLGSFVMLGLSSVTDIDSNYDLFFETNTLIIVIYVYAVARKAILPHKILHFGALLLIFNLCYDVATELERLDEWADRHELIDTFLEDGLLQIAFLLIAIGITQLTSSIKAQSHIDELTGLFNRKKFDTITLAEFDVIYLDLDGLKRVNDLKGHNVGDLMIVRFSQVLRQAAVQDELLFRIGGDEFVVVALKGRSAEFIDQVVNLLHGENIDFSYGVAPATQDTFQQALVASDKAMYTMKKAKHSLKSV</sequence>
<evidence type="ECO:0000313" key="4">
    <source>
        <dbReference type="EMBL" id="KDN30064.1"/>
    </source>
</evidence>
<dbReference type="InterPro" id="IPR050469">
    <property type="entry name" value="Diguanylate_Cyclase"/>
</dbReference>
<dbReference type="GO" id="GO:0043709">
    <property type="term" value="P:cell adhesion involved in single-species biofilm formation"/>
    <property type="evidence" value="ECO:0007669"/>
    <property type="project" value="TreeGrafter"/>
</dbReference>
<dbReference type="PANTHER" id="PTHR45138">
    <property type="entry name" value="REGULATORY COMPONENTS OF SENSORY TRANSDUCTION SYSTEM"/>
    <property type="match status" value="1"/>
</dbReference>
<dbReference type="EMBL" id="JFFR01000002">
    <property type="protein sequence ID" value="KDN30064.1"/>
    <property type="molecule type" value="Genomic_DNA"/>
</dbReference>
<dbReference type="Pfam" id="PF00990">
    <property type="entry name" value="GGDEF"/>
    <property type="match status" value="1"/>
</dbReference>
<dbReference type="PROSITE" id="PS50887">
    <property type="entry name" value="GGDEF"/>
    <property type="match status" value="1"/>
</dbReference>
<dbReference type="CDD" id="cd01949">
    <property type="entry name" value="GGDEF"/>
    <property type="match status" value="1"/>
</dbReference>
<feature type="domain" description="GGDEF" evidence="3">
    <location>
        <begin position="149"/>
        <end position="265"/>
    </location>
</feature>
<evidence type="ECO:0000313" key="5">
    <source>
        <dbReference type="Proteomes" id="UP000027219"/>
    </source>
</evidence>
<evidence type="ECO:0000256" key="2">
    <source>
        <dbReference type="SAM" id="Phobius"/>
    </source>
</evidence>
<proteinExistence type="predicted"/>
<dbReference type="NCBIfam" id="TIGR00254">
    <property type="entry name" value="GGDEF"/>
    <property type="match status" value="1"/>
</dbReference>
<comment type="caution">
    <text evidence="4">The sequence shown here is derived from an EMBL/GenBank/DDBJ whole genome shotgun (WGS) entry which is preliminary data.</text>
</comment>
<dbReference type="SMART" id="SM00267">
    <property type="entry name" value="GGDEF"/>
    <property type="match status" value="1"/>
</dbReference>
<dbReference type="GO" id="GO:0052621">
    <property type="term" value="F:diguanylate cyclase activity"/>
    <property type="evidence" value="ECO:0007669"/>
    <property type="project" value="UniProtKB-EC"/>
</dbReference>
<evidence type="ECO:0000256" key="1">
    <source>
        <dbReference type="ARBA" id="ARBA00012528"/>
    </source>
</evidence>
<dbReference type="SUPFAM" id="SSF55073">
    <property type="entry name" value="Nucleotide cyclase"/>
    <property type="match status" value="1"/>
</dbReference>
<keyword evidence="2" id="KW-0812">Transmembrane</keyword>
<dbReference type="GO" id="GO:0005886">
    <property type="term" value="C:plasma membrane"/>
    <property type="evidence" value="ECO:0007669"/>
    <property type="project" value="TreeGrafter"/>
</dbReference>
<dbReference type="STRING" id="212667.VFDL14_04850"/>